<evidence type="ECO:0000313" key="2">
    <source>
        <dbReference type="EMBL" id="KPM35357.1"/>
    </source>
</evidence>
<protein>
    <submittedName>
        <fullName evidence="2">Uncharacterized protein</fullName>
    </submittedName>
</protein>
<feature type="compositionally biased region" description="Basic residues" evidence="1">
    <location>
        <begin position="31"/>
        <end position="46"/>
    </location>
</feature>
<gene>
    <name evidence="2" type="ORF">AK830_g11215</name>
</gene>
<organism evidence="2 3">
    <name type="scientific">Neonectria ditissima</name>
    <dbReference type="NCBI Taxonomy" id="78410"/>
    <lineage>
        <taxon>Eukaryota</taxon>
        <taxon>Fungi</taxon>
        <taxon>Dikarya</taxon>
        <taxon>Ascomycota</taxon>
        <taxon>Pezizomycotina</taxon>
        <taxon>Sordariomycetes</taxon>
        <taxon>Hypocreomycetidae</taxon>
        <taxon>Hypocreales</taxon>
        <taxon>Nectriaceae</taxon>
        <taxon>Neonectria</taxon>
    </lineage>
</organism>
<name>A0A0P7B3Q8_9HYPO</name>
<comment type="caution">
    <text evidence="2">The sequence shown here is derived from an EMBL/GenBank/DDBJ whole genome shotgun (WGS) entry which is preliminary data.</text>
</comment>
<accession>A0A0P7B3Q8</accession>
<feature type="region of interest" description="Disordered" evidence="1">
    <location>
        <begin position="1"/>
        <end position="58"/>
    </location>
</feature>
<dbReference type="EMBL" id="LKCW01000257">
    <property type="protein sequence ID" value="KPM35357.1"/>
    <property type="molecule type" value="Genomic_DNA"/>
</dbReference>
<evidence type="ECO:0000256" key="1">
    <source>
        <dbReference type="SAM" id="MobiDB-lite"/>
    </source>
</evidence>
<sequence length="73" mass="8495">MHTTRPHTPPPHQAATPPWQAGLHLREQRQMQKKQQKQAQKKRQQKQGHDLTPLRPPLPLCLIRTQIANAERS</sequence>
<dbReference type="Proteomes" id="UP000050424">
    <property type="component" value="Unassembled WGS sequence"/>
</dbReference>
<keyword evidence="3" id="KW-1185">Reference proteome</keyword>
<reference evidence="2 3" key="1">
    <citation type="submission" date="2015-09" db="EMBL/GenBank/DDBJ databases">
        <title>Draft genome of a European isolate of the apple canker pathogen Neonectria ditissima.</title>
        <authorList>
            <person name="Gomez-Cortecero A."/>
            <person name="Harrison R.J."/>
            <person name="Armitage A.D."/>
        </authorList>
    </citation>
    <scope>NUCLEOTIDE SEQUENCE [LARGE SCALE GENOMIC DNA]</scope>
    <source>
        <strain evidence="2 3">R09/05</strain>
    </source>
</reference>
<dbReference type="AlphaFoldDB" id="A0A0P7B3Q8"/>
<evidence type="ECO:0000313" key="3">
    <source>
        <dbReference type="Proteomes" id="UP000050424"/>
    </source>
</evidence>
<proteinExistence type="predicted"/>